<evidence type="ECO:0000256" key="4">
    <source>
        <dbReference type="ARBA" id="ARBA00022692"/>
    </source>
</evidence>
<reference evidence="19 20" key="1">
    <citation type="submission" date="2024-04" db="EMBL/GenBank/DDBJ databases">
        <authorList>
            <person name="Waldvogel A.-M."/>
            <person name="Schoenle A."/>
        </authorList>
    </citation>
    <scope>NUCLEOTIDE SEQUENCE [LARGE SCALE GENOMIC DNA]</scope>
</reference>
<dbReference type="GO" id="GO:0034332">
    <property type="term" value="P:adherens junction organization"/>
    <property type="evidence" value="ECO:0007669"/>
    <property type="project" value="TreeGrafter"/>
</dbReference>
<dbReference type="GO" id="GO:0045296">
    <property type="term" value="F:cadherin binding"/>
    <property type="evidence" value="ECO:0007669"/>
    <property type="project" value="TreeGrafter"/>
</dbReference>
<dbReference type="EMBL" id="OZ035836">
    <property type="protein sequence ID" value="CAL1579584.1"/>
    <property type="molecule type" value="Genomic_DNA"/>
</dbReference>
<dbReference type="GO" id="GO:0005509">
    <property type="term" value="F:calcium ion binding"/>
    <property type="evidence" value="ECO:0007669"/>
    <property type="project" value="UniProtKB-UniRule"/>
</dbReference>
<protein>
    <recommendedName>
        <fullName evidence="18">Cadherin domain-containing protein</fullName>
    </recommendedName>
</protein>
<dbReference type="PANTHER" id="PTHR24027:SF78">
    <property type="entry name" value="CADHERIN-LIKE PROTEIN 26"/>
    <property type="match status" value="1"/>
</dbReference>
<keyword evidence="8 14" id="KW-0106">Calcium</keyword>
<keyword evidence="10" id="KW-0965">Cell junction</keyword>
<dbReference type="Gene3D" id="4.10.900.10">
    <property type="entry name" value="TCF3-CBD (Catenin binding domain)"/>
    <property type="match status" value="1"/>
</dbReference>
<evidence type="ECO:0000259" key="18">
    <source>
        <dbReference type="PROSITE" id="PS50268"/>
    </source>
</evidence>
<dbReference type="FunFam" id="2.60.40.60:FF:000027">
    <property type="entry name" value="Cadherin 2"/>
    <property type="match status" value="1"/>
</dbReference>
<dbReference type="GO" id="GO:0042074">
    <property type="term" value="P:cell migration involved in gastrulation"/>
    <property type="evidence" value="ECO:0007669"/>
    <property type="project" value="UniProtKB-ARBA"/>
</dbReference>
<dbReference type="GO" id="GO:0001764">
    <property type="term" value="P:neuron migration"/>
    <property type="evidence" value="ECO:0007669"/>
    <property type="project" value="UniProtKB-ARBA"/>
</dbReference>
<comment type="function">
    <text evidence="16">A component of desmosome cell-cell junctions which are required for positive regulation of cellular adhesion. Involved in the interaction of plaque proteins and intermediate filaments mediating cell-cell adhesion.</text>
</comment>
<dbReference type="SUPFAM" id="SSF49313">
    <property type="entry name" value="Cadherin-like"/>
    <property type="match status" value="6"/>
</dbReference>
<dbReference type="FunFam" id="2.60.40.60:FF:000019">
    <property type="entry name" value="Cadherin 2"/>
    <property type="match status" value="1"/>
</dbReference>
<feature type="domain" description="Cadherin" evidence="18">
    <location>
        <begin position="217"/>
        <end position="324"/>
    </location>
</feature>
<dbReference type="GO" id="GO:0007156">
    <property type="term" value="P:homophilic cell adhesion via plasma membrane adhesion molecules"/>
    <property type="evidence" value="ECO:0007669"/>
    <property type="project" value="InterPro"/>
</dbReference>
<feature type="domain" description="Cadherin" evidence="18">
    <location>
        <begin position="438"/>
        <end position="543"/>
    </location>
</feature>
<dbReference type="GO" id="GO:0060027">
    <property type="term" value="P:convergent extension involved in gastrulation"/>
    <property type="evidence" value="ECO:0007669"/>
    <property type="project" value="UniProtKB-ARBA"/>
</dbReference>
<gene>
    <name evidence="19" type="ORF">KC01_LOCUS10610</name>
</gene>
<evidence type="ECO:0000313" key="19">
    <source>
        <dbReference type="EMBL" id="CAL1579584.1"/>
    </source>
</evidence>
<dbReference type="PANTHER" id="PTHR24027">
    <property type="entry name" value="CADHERIN-23"/>
    <property type="match status" value="1"/>
</dbReference>
<dbReference type="AlphaFoldDB" id="A0AAV2JPY4"/>
<evidence type="ECO:0000256" key="1">
    <source>
        <dbReference type="ARBA" id="ARBA00004251"/>
    </source>
</evidence>
<keyword evidence="20" id="KW-1185">Reference proteome</keyword>
<keyword evidence="12 17" id="KW-0472">Membrane</keyword>
<dbReference type="InterPro" id="IPR015919">
    <property type="entry name" value="Cadherin-like_sf"/>
</dbReference>
<dbReference type="InterPro" id="IPR039808">
    <property type="entry name" value="Cadherin"/>
</dbReference>
<evidence type="ECO:0000256" key="7">
    <source>
        <dbReference type="ARBA" id="ARBA00022737"/>
    </source>
</evidence>
<keyword evidence="11 17" id="KW-1133">Transmembrane helix</keyword>
<evidence type="ECO:0000256" key="5">
    <source>
        <dbReference type="ARBA" id="ARBA00022723"/>
    </source>
</evidence>
<dbReference type="InterPro" id="IPR002126">
    <property type="entry name" value="Cadherin-like_dom"/>
</dbReference>
<keyword evidence="13" id="KW-0325">Glycoprotein</keyword>
<evidence type="ECO:0000313" key="20">
    <source>
        <dbReference type="Proteomes" id="UP001497482"/>
    </source>
</evidence>
<dbReference type="GO" id="GO:0030057">
    <property type="term" value="C:desmosome"/>
    <property type="evidence" value="ECO:0007669"/>
    <property type="project" value="UniProtKB-SubCell"/>
</dbReference>
<dbReference type="Proteomes" id="UP001497482">
    <property type="component" value="Chromosome 14"/>
</dbReference>
<evidence type="ECO:0000256" key="3">
    <source>
        <dbReference type="ARBA" id="ARBA00022475"/>
    </source>
</evidence>
<proteinExistence type="predicted"/>
<dbReference type="InterPro" id="IPR000233">
    <property type="entry name" value="Cadherin_Y-type_LIR"/>
</dbReference>
<dbReference type="GO" id="GO:0001841">
    <property type="term" value="P:neural tube formation"/>
    <property type="evidence" value="ECO:0007669"/>
    <property type="project" value="UniProtKB-ARBA"/>
</dbReference>
<dbReference type="PRINTS" id="PR01818">
    <property type="entry name" value="DESMOCADHERN"/>
</dbReference>
<feature type="domain" description="Cadherin" evidence="18">
    <location>
        <begin position="325"/>
        <end position="437"/>
    </location>
</feature>
<dbReference type="Gene3D" id="2.60.40.60">
    <property type="entry name" value="Cadherins"/>
    <property type="match status" value="6"/>
</dbReference>
<dbReference type="InterPro" id="IPR009122">
    <property type="entry name" value="Desmosomal_cadherin"/>
</dbReference>
<keyword evidence="9 15" id="KW-0130">Cell adhesion</keyword>
<dbReference type="GO" id="GO:0008013">
    <property type="term" value="F:beta-catenin binding"/>
    <property type="evidence" value="ECO:0007669"/>
    <property type="project" value="TreeGrafter"/>
</dbReference>
<dbReference type="GO" id="GO:0030010">
    <property type="term" value="P:establishment of cell polarity"/>
    <property type="evidence" value="ECO:0007669"/>
    <property type="project" value="UniProtKB-ARBA"/>
</dbReference>
<dbReference type="CDD" id="cd11304">
    <property type="entry name" value="Cadherin_repeat"/>
    <property type="match status" value="4"/>
</dbReference>
<sequence>MVFSHVKACYIAPSLDLNLPYRIPAGSTVTTVEVADCDIQSLQLSSSDPDFIIKENGALVTITTVYVKATGRTFSVVAQDGTGSRSEMEICLHQEIQQNENLLRRKKRRWSPPPFNIRENDNGPFPKEIEKIVSDSEIKYPVYYTLSGPGFNEAPVGVFSFDRKTGMLSINKAVDREEYPIFVLTTNVYNENTGVPTDLPLDIKVLVDDVNDNAPQFSSPLRFSVPEESKPGTVVGKVNATDRDQERTDHVAIRYSLLTGTDLFSIDPLTGVITTVSTALDREIQPKHMVTVQIKDMKGASNGLSSTGTATIMLSDINDNPPTFKQPSFTATVPENEIDKLILRIPVDDRDLVNTDNWFSKFVITKGNENGNFRVDTDPKTNEGLLYVTKPLDFEETPTVKLEVQAQNKAPLMGTSAQWLSAPVDVTVTNVDEGPEFIPPIKYMKVKENTPNGTAIGTYTAMDPETKSSAGIKYLKMSDPASWINIDRNTGEFKVANTIDRESSFVQNGVYNVTVKAMDESSKSSIATVVIQVEDENDNVPKGPSEELVLCEVEGQLGSVVLVAEDNDQSPFSEPFSFSMAPDSDDKWSVTRLNATAATLQQLKELHLGVHDVKVLVTDLQGSGTVQTVRVRICKCVNGKCPATKSSVTLGPMGWLALLLPLLLLLLLFLLLACLCAGNKHQKMSMDNIVDSGGVLLKSNTEARGEEVDISQFAGPTVTVDKGSVKGSVVNSGWIGNNSSSTIQDNGMYTGNMVTTTDMQQQYSKYEDQFGMQYNNGGGVGAHLLGQGNDGRFHSQQDYSLLRTWQTNGRYLEQKLYFMGDKDEGRYADDIVHAYGFEGVGSAAGSVGCCSDFADEGLDFLDTLGPKFKTLADVCAKR</sequence>
<dbReference type="GO" id="GO:0007498">
    <property type="term" value="P:mesoderm development"/>
    <property type="evidence" value="ECO:0007669"/>
    <property type="project" value="UniProtKB-ARBA"/>
</dbReference>
<dbReference type="PRINTS" id="PR01819">
    <property type="entry name" value="DESMOGLEIN"/>
</dbReference>
<accession>A0AAV2JPY4</accession>
<dbReference type="InterPro" id="IPR020894">
    <property type="entry name" value="Cadherin_CS"/>
</dbReference>
<keyword evidence="6" id="KW-0732">Signal</keyword>
<evidence type="ECO:0000256" key="8">
    <source>
        <dbReference type="ARBA" id="ARBA00022837"/>
    </source>
</evidence>
<dbReference type="InterPro" id="IPR014868">
    <property type="entry name" value="Cadherin_pro_dom"/>
</dbReference>
<dbReference type="GO" id="GO:0016342">
    <property type="term" value="C:catenin complex"/>
    <property type="evidence" value="ECO:0007669"/>
    <property type="project" value="TreeGrafter"/>
</dbReference>
<dbReference type="FunFam" id="2.60.40.60:FF:000011">
    <property type="entry name" value="Cadherin 1"/>
    <property type="match status" value="1"/>
</dbReference>
<dbReference type="GO" id="GO:0000902">
    <property type="term" value="P:cell morphogenesis"/>
    <property type="evidence" value="ECO:0007669"/>
    <property type="project" value="TreeGrafter"/>
</dbReference>
<keyword evidence="5" id="KW-0479">Metal-binding</keyword>
<dbReference type="Pfam" id="PF01049">
    <property type="entry name" value="CADH_Y-type_LIR"/>
    <property type="match status" value="1"/>
</dbReference>
<evidence type="ECO:0000256" key="9">
    <source>
        <dbReference type="ARBA" id="ARBA00022889"/>
    </source>
</evidence>
<dbReference type="SMART" id="SM00112">
    <property type="entry name" value="CA"/>
    <property type="match status" value="4"/>
</dbReference>
<evidence type="ECO:0000256" key="14">
    <source>
        <dbReference type="PROSITE-ProRule" id="PRU00043"/>
    </source>
</evidence>
<dbReference type="GO" id="GO:0005912">
    <property type="term" value="C:adherens junction"/>
    <property type="evidence" value="ECO:0007669"/>
    <property type="project" value="TreeGrafter"/>
</dbReference>
<evidence type="ECO:0000256" key="6">
    <source>
        <dbReference type="ARBA" id="ARBA00022729"/>
    </source>
</evidence>
<keyword evidence="3" id="KW-1003">Cell membrane</keyword>
<name>A0AAV2JPY4_KNICA</name>
<dbReference type="Pfam" id="PF00028">
    <property type="entry name" value="Cadherin"/>
    <property type="match status" value="3"/>
</dbReference>
<evidence type="ECO:0000256" key="13">
    <source>
        <dbReference type="ARBA" id="ARBA00023180"/>
    </source>
</evidence>
<organism evidence="19 20">
    <name type="scientific">Knipowitschia caucasica</name>
    <name type="common">Caucasian dwarf goby</name>
    <name type="synonym">Pomatoschistus caucasicus</name>
    <dbReference type="NCBI Taxonomy" id="637954"/>
    <lineage>
        <taxon>Eukaryota</taxon>
        <taxon>Metazoa</taxon>
        <taxon>Chordata</taxon>
        <taxon>Craniata</taxon>
        <taxon>Vertebrata</taxon>
        <taxon>Euteleostomi</taxon>
        <taxon>Actinopterygii</taxon>
        <taxon>Neopterygii</taxon>
        <taxon>Teleostei</taxon>
        <taxon>Neoteleostei</taxon>
        <taxon>Acanthomorphata</taxon>
        <taxon>Gobiaria</taxon>
        <taxon>Gobiiformes</taxon>
        <taxon>Gobioidei</taxon>
        <taxon>Gobiidae</taxon>
        <taxon>Gobiinae</taxon>
        <taxon>Knipowitschia</taxon>
    </lineage>
</organism>
<dbReference type="PRINTS" id="PR00205">
    <property type="entry name" value="CADHERIN"/>
</dbReference>
<evidence type="ECO:0000256" key="17">
    <source>
        <dbReference type="SAM" id="Phobius"/>
    </source>
</evidence>
<dbReference type="GO" id="GO:0044331">
    <property type="term" value="P:cell-cell adhesion mediated by cadherin"/>
    <property type="evidence" value="ECO:0007669"/>
    <property type="project" value="TreeGrafter"/>
</dbReference>
<dbReference type="InterPro" id="IPR027397">
    <property type="entry name" value="Catenin-bd_sf"/>
</dbReference>
<evidence type="ECO:0000256" key="15">
    <source>
        <dbReference type="RuleBase" id="RU003318"/>
    </source>
</evidence>
<keyword evidence="4 15" id="KW-0812">Transmembrane</keyword>
<dbReference type="PROSITE" id="PS50268">
    <property type="entry name" value="CADHERIN_2"/>
    <property type="match status" value="4"/>
</dbReference>
<keyword evidence="7" id="KW-0677">Repeat</keyword>
<evidence type="ECO:0000256" key="16">
    <source>
        <dbReference type="RuleBase" id="RU004358"/>
    </source>
</evidence>
<dbReference type="GO" id="GO:0007398">
    <property type="term" value="P:ectoderm development"/>
    <property type="evidence" value="ECO:0007669"/>
    <property type="project" value="UniProtKB-ARBA"/>
</dbReference>
<dbReference type="PROSITE" id="PS00232">
    <property type="entry name" value="CADHERIN_1"/>
    <property type="match status" value="2"/>
</dbReference>
<evidence type="ECO:0000256" key="11">
    <source>
        <dbReference type="ARBA" id="ARBA00022989"/>
    </source>
</evidence>
<evidence type="ECO:0000256" key="12">
    <source>
        <dbReference type="ARBA" id="ARBA00023136"/>
    </source>
</evidence>
<evidence type="ECO:0000256" key="10">
    <source>
        <dbReference type="ARBA" id="ARBA00022949"/>
    </source>
</evidence>
<dbReference type="FunFam" id="2.60.40.60:FF:000022">
    <property type="entry name" value="Cadherin 2"/>
    <property type="match status" value="1"/>
</dbReference>
<feature type="domain" description="Cadherin" evidence="18">
    <location>
        <begin position="109"/>
        <end position="217"/>
    </location>
</feature>
<dbReference type="SMART" id="SM01055">
    <property type="entry name" value="Cadherin_pro"/>
    <property type="match status" value="1"/>
</dbReference>
<dbReference type="GO" id="GO:0007043">
    <property type="term" value="P:cell-cell junction assembly"/>
    <property type="evidence" value="ECO:0007669"/>
    <property type="project" value="TreeGrafter"/>
</dbReference>
<comment type="subcellular location">
    <subcellularLocation>
        <location evidence="2">Cell junction</location>
        <location evidence="2">Desmosome</location>
    </subcellularLocation>
    <subcellularLocation>
        <location evidence="1 15">Cell membrane</location>
        <topology evidence="1 15">Single-pass type I membrane protein</topology>
    </subcellularLocation>
</comment>
<dbReference type="GO" id="GO:0016339">
    <property type="term" value="P:calcium-dependent cell-cell adhesion via plasma membrane cell adhesion molecules"/>
    <property type="evidence" value="ECO:0007669"/>
    <property type="project" value="TreeGrafter"/>
</dbReference>
<feature type="transmembrane region" description="Helical" evidence="17">
    <location>
        <begin position="653"/>
        <end position="677"/>
    </location>
</feature>
<evidence type="ECO:0000256" key="2">
    <source>
        <dbReference type="ARBA" id="ARBA00004568"/>
    </source>
</evidence>